<protein>
    <recommendedName>
        <fullName evidence="2">RNA helicase</fullName>
        <ecNumber evidence="2">3.6.4.13</ecNumber>
    </recommendedName>
</protein>
<dbReference type="OMA" id="VWKEKQT"/>
<comment type="catalytic activity">
    <reaction evidence="7">
        <text>ATP + H2O = ADP + phosphate + H(+)</text>
        <dbReference type="Rhea" id="RHEA:13065"/>
        <dbReference type="ChEBI" id="CHEBI:15377"/>
        <dbReference type="ChEBI" id="CHEBI:15378"/>
        <dbReference type="ChEBI" id="CHEBI:30616"/>
        <dbReference type="ChEBI" id="CHEBI:43474"/>
        <dbReference type="ChEBI" id="CHEBI:456216"/>
        <dbReference type="EC" id="3.6.4.13"/>
    </reaction>
</comment>
<dbReference type="STRING" id="13706.A0A1X2H955"/>
<dbReference type="GO" id="GO:0071013">
    <property type="term" value="C:catalytic step 2 spliceosome"/>
    <property type="evidence" value="ECO:0007669"/>
    <property type="project" value="TreeGrafter"/>
</dbReference>
<keyword evidence="10" id="KW-1185">Reference proteome</keyword>
<keyword evidence="4" id="KW-0378">Hydrolase</keyword>
<dbReference type="SUPFAM" id="SSF52540">
    <property type="entry name" value="P-loop containing nucleoside triphosphate hydrolases"/>
    <property type="match status" value="1"/>
</dbReference>
<dbReference type="SMART" id="SM00487">
    <property type="entry name" value="DEXDc"/>
    <property type="match status" value="1"/>
</dbReference>
<sequence length="273" mass="31490">MAFWKPGAIAPGSTVDRDTEAETDTAIAVHADKEFRYLTIKQQRERLPVFKLRREMLYLMEKYQTVIIVGQTGSGKTTQIPQYFDEAGWTANGKQIACTQPRRIAATSIAERVSEEMNCKLGHDVGYLIRFEDQTSQRTRIKYMTDGMLFRETMIDPLLSRYSVIMIDEAHERSLYTDILIGVIKKIQKKRPDLRVVISSATLDAEAFFHFFNHNRTRDPVHDTAAILSLQGRMHPVDILYTETPVDDYVEKTVQTVFDIHTKVRTEINIPWD</sequence>
<feature type="domain" description="Helicase ATP-binding" evidence="8">
    <location>
        <begin position="57"/>
        <end position="221"/>
    </location>
</feature>
<reference evidence="9 10" key="1">
    <citation type="submission" date="2016-07" db="EMBL/GenBank/DDBJ databases">
        <title>Pervasive Adenine N6-methylation of Active Genes in Fungi.</title>
        <authorList>
            <consortium name="DOE Joint Genome Institute"/>
            <person name="Mondo S.J."/>
            <person name="Dannebaum R.O."/>
            <person name="Kuo R.C."/>
            <person name="Labutti K."/>
            <person name="Haridas S."/>
            <person name="Kuo A."/>
            <person name="Salamov A."/>
            <person name="Ahrendt S.R."/>
            <person name="Lipzen A."/>
            <person name="Sullivan W."/>
            <person name="Andreopoulos W.B."/>
            <person name="Clum A."/>
            <person name="Lindquist E."/>
            <person name="Daum C."/>
            <person name="Ramamoorthy G.K."/>
            <person name="Gryganskyi A."/>
            <person name="Culley D."/>
            <person name="Magnuson J.K."/>
            <person name="James T.Y."/>
            <person name="O'Malley M.A."/>
            <person name="Stajich J.E."/>
            <person name="Spatafora J.W."/>
            <person name="Visel A."/>
            <person name="Grigoriev I.V."/>
        </authorList>
    </citation>
    <scope>NUCLEOTIDE SEQUENCE [LARGE SCALE GENOMIC DNA]</scope>
    <source>
        <strain evidence="9 10">NRRL 2496</strain>
    </source>
</reference>
<dbReference type="InParanoid" id="A0A1X2H955"/>
<dbReference type="CDD" id="cd17980">
    <property type="entry name" value="DEXHc_DHX35"/>
    <property type="match status" value="1"/>
</dbReference>
<evidence type="ECO:0000256" key="6">
    <source>
        <dbReference type="ARBA" id="ARBA00022840"/>
    </source>
</evidence>
<dbReference type="InterPro" id="IPR002464">
    <property type="entry name" value="DNA/RNA_helicase_DEAH_CS"/>
</dbReference>
<keyword evidence="5" id="KW-0347">Helicase</keyword>
<dbReference type="PROSITE" id="PS00690">
    <property type="entry name" value="DEAH_ATP_HELICASE"/>
    <property type="match status" value="1"/>
</dbReference>
<evidence type="ECO:0000259" key="8">
    <source>
        <dbReference type="PROSITE" id="PS51192"/>
    </source>
</evidence>
<dbReference type="AlphaFoldDB" id="A0A1X2H955"/>
<keyword evidence="6" id="KW-0067">ATP-binding</keyword>
<evidence type="ECO:0000313" key="10">
    <source>
        <dbReference type="Proteomes" id="UP000242180"/>
    </source>
</evidence>
<organism evidence="9 10">
    <name type="scientific">Syncephalastrum racemosum</name>
    <name type="common">Filamentous fungus</name>
    <dbReference type="NCBI Taxonomy" id="13706"/>
    <lineage>
        <taxon>Eukaryota</taxon>
        <taxon>Fungi</taxon>
        <taxon>Fungi incertae sedis</taxon>
        <taxon>Mucoromycota</taxon>
        <taxon>Mucoromycotina</taxon>
        <taxon>Mucoromycetes</taxon>
        <taxon>Mucorales</taxon>
        <taxon>Syncephalastraceae</taxon>
        <taxon>Syncephalastrum</taxon>
    </lineage>
</organism>
<dbReference type="PROSITE" id="PS51192">
    <property type="entry name" value="HELICASE_ATP_BIND_1"/>
    <property type="match status" value="1"/>
</dbReference>
<evidence type="ECO:0000256" key="5">
    <source>
        <dbReference type="ARBA" id="ARBA00022806"/>
    </source>
</evidence>
<evidence type="ECO:0000256" key="7">
    <source>
        <dbReference type="ARBA" id="ARBA00047984"/>
    </source>
</evidence>
<keyword evidence="3" id="KW-0547">Nucleotide-binding</keyword>
<dbReference type="EMBL" id="MCGN01000007">
    <property type="protein sequence ID" value="ORY95081.1"/>
    <property type="molecule type" value="Genomic_DNA"/>
</dbReference>
<evidence type="ECO:0000256" key="3">
    <source>
        <dbReference type="ARBA" id="ARBA00022741"/>
    </source>
</evidence>
<dbReference type="GO" id="GO:0003723">
    <property type="term" value="F:RNA binding"/>
    <property type="evidence" value="ECO:0007669"/>
    <property type="project" value="TreeGrafter"/>
</dbReference>
<evidence type="ECO:0000256" key="4">
    <source>
        <dbReference type="ARBA" id="ARBA00022801"/>
    </source>
</evidence>
<gene>
    <name evidence="9" type="ORF">BCR43DRAFT_343081</name>
</gene>
<accession>A0A1X2H955</accession>
<dbReference type="InterPro" id="IPR011545">
    <property type="entry name" value="DEAD/DEAH_box_helicase_dom"/>
</dbReference>
<dbReference type="GO" id="GO:0005524">
    <property type="term" value="F:ATP binding"/>
    <property type="evidence" value="ECO:0007669"/>
    <property type="project" value="UniProtKB-KW"/>
</dbReference>
<dbReference type="Proteomes" id="UP000242180">
    <property type="component" value="Unassembled WGS sequence"/>
</dbReference>
<evidence type="ECO:0000313" key="9">
    <source>
        <dbReference type="EMBL" id="ORY95081.1"/>
    </source>
</evidence>
<dbReference type="GO" id="GO:0003724">
    <property type="term" value="F:RNA helicase activity"/>
    <property type="evidence" value="ECO:0007669"/>
    <property type="project" value="UniProtKB-EC"/>
</dbReference>
<comment type="similarity">
    <text evidence="1">Belongs to the DEAD box helicase family. DEAH subfamily.</text>
</comment>
<dbReference type="GO" id="GO:0016787">
    <property type="term" value="F:hydrolase activity"/>
    <property type="evidence" value="ECO:0007669"/>
    <property type="project" value="UniProtKB-KW"/>
</dbReference>
<comment type="caution">
    <text evidence="9">The sequence shown here is derived from an EMBL/GenBank/DDBJ whole genome shotgun (WGS) entry which is preliminary data.</text>
</comment>
<dbReference type="EC" id="3.6.4.13" evidence="2"/>
<dbReference type="PANTHER" id="PTHR18934:SF136">
    <property type="entry name" value="ATP-DEPENDENT RNA HELICASE DHX35-RELATED"/>
    <property type="match status" value="1"/>
</dbReference>
<dbReference type="Pfam" id="PF00270">
    <property type="entry name" value="DEAD"/>
    <property type="match status" value="1"/>
</dbReference>
<name>A0A1X2H955_SYNRA</name>
<dbReference type="FunFam" id="3.40.50.300:FF:000578">
    <property type="entry name" value="probable ATP-dependent RNA helicase DHX35"/>
    <property type="match status" value="1"/>
</dbReference>
<dbReference type="InterPro" id="IPR014001">
    <property type="entry name" value="Helicase_ATP-bd"/>
</dbReference>
<proteinExistence type="inferred from homology"/>
<evidence type="ECO:0000256" key="1">
    <source>
        <dbReference type="ARBA" id="ARBA00008792"/>
    </source>
</evidence>
<dbReference type="InterPro" id="IPR027417">
    <property type="entry name" value="P-loop_NTPase"/>
</dbReference>
<dbReference type="PANTHER" id="PTHR18934">
    <property type="entry name" value="ATP-DEPENDENT RNA HELICASE"/>
    <property type="match status" value="1"/>
</dbReference>
<evidence type="ECO:0000256" key="2">
    <source>
        <dbReference type="ARBA" id="ARBA00012552"/>
    </source>
</evidence>
<dbReference type="Gene3D" id="3.40.50.300">
    <property type="entry name" value="P-loop containing nucleotide triphosphate hydrolases"/>
    <property type="match status" value="1"/>
</dbReference>
<dbReference type="OrthoDB" id="10253254at2759"/>